<name>W9R270_9ROSA</name>
<organism evidence="1 2">
    <name type="scientific">Morus notabilis</name>
    <dbReference type="NCBI Taxonomy" id="981085"/>
    <lineage>
        <taxon>Eukaryota</taxon>
        <taxon>Viridiplantae</taxon>
        <taxon>Streptophyta</taxon>
        <taxon>Embryophyta</taxon>
        <taxon>Tracheophyta</taxon>
        <taxon>Spermatophyta</taxon>
        <taxon>Magnoliopsida</taxon>
        <taxon>eudicotyledons</taxon>
        <taxon>Gunneridae</taxon>
        <taxon>Pentapetalae</taxon>
        <taxon>rosids</taxon>
        <taxon>fabids</taxon>
        <taxon>Rosales</taxon>
        <taxon>Moraceae</taxon>
        <taxon>Moreae</taxon>
        <taxon>Morus</taxon>
    </lineage>
</organism>
<keyword evidence="2" id="KW-1185">Reference proteome</keyword>
<dbReference type="AlphaFoldDB" id="W9R270"/>
<evidence type="ECO:0000313" key="2">
    <source>
        <dbReference type="Proteomes" id="UP000030645"/>
    </source>
</evidence>
<gene>
    <name evidence="1" type="ORF">L484_025375</name>
</gene>
<protein>
    <submittedName>
        <fullName evidence="1">Uncharacterized protein</fullName>
    </submittedName>
</protein>
<sequence>MSVGISVRYFGDYCCAIVRRILRESWLDTDFVVRYLRCLHEDTSYAPRDSSVSKSPSRAPSVRCSSDDYLAKNGRRRSGAGLTCVHTSENRSVHGALNSVKHSMISRLGERQMSARILDLTPPFQFTLSKSRKTSSADVYSRSNLRSSWTLPPLLKVRKACSRATCVPPE</sequence>
<evidence type="ECO:0000313" key="1">
    <source>
        <dbReference type="EMBL" id="EXB65296.1"/>
    </source>
</evidence>
<dbReference type="EMBL" id="KE344510">
    <property type="protein sequence ID" value="EXB65296.1"/>
    <property type="molecule type" value="Genomic_DNA"/>
</dbReference>
<accession>W9R270</accession>
<proteinExistence type="predicted"/>
<reference evidence="2" key="1">
    <citation type="submission" date="2013-01" db="EMBL/GenBank/DDBJ databases">
        <title>Draft Genome Sequence of a Mulberry Tree, Morus notabilis C.K. Schneid.</title>
        <authorList>
            <person name="He N."/>
            <person name="Zhao S."/>
        </authorList>
    </citation>
    <scope>NUCLEOTIDE SEQUENCE</scope>
</reference>
<dbReference type="Proteomes" id="UP000030645">
    <property type="component" value="Unassembled WGS sequence"/>
</dbReference>